<dbReference type="EMBL" id="JAXCLW010000001">
    <property type="protein sequence ID" value="MDY0881787.1"/>
    <property type="molecule type" value="Genomic_DNA"/>
</dbReference>
<keyword evidence="2" id="KW-0560">Oxidoreductase</keyword>
<dbReference type="CDD" id="cd05266">
    <property type="entry name" value="SDR_a4"/>
    <property type="match status" value="1"/>
</dbReference>
<evidence type="ECO:0000313" key="2">
    <source>
        <dbReference type="EMBL" id="MDY0881787.1"/>
    </source>
</evidence>
<reference evidence="2 3" key="1">
    <citation type="journal article" date="2016" name="Antonie Van Leeuwenhoek">
        <title>Dongia soli sp. nov., isolated from soil from Dokdo, Korea.</title>
        <authorList>
            <person name="Kim D.U."/>
            <person name="Lee H."/>
            <person name="Kim H."/>
            <person name="Kim S.G."/>
            <person name="Ka J.O."/>
        </authorList>
    </citation>
    <scope>NUCLEOTIDE SEQUENCE [LARGE SCALE GENOMIC DNA]</scope>
    <source>
        <strain evidence="2 3">D78</strain>
    </source>
</reference>
<gene>
    <name evidence="2" type="ORF">SMD27_02950</name>
</gene>
<evidence type="ECO:0000256" key="1">
    <source>
        <dbReference type="ARBA" id="ARBA00023027"/>
    </source>
</evidence>
<organism evidence="2 3">
    <name type="scientific">Dongia soli</name>
    <dbReference type="NCBI Taxonomy" id="600628"/>
    <lineage>
        <taxon>Bacteria</taxon>
        <taxon>Pseudomonadati</taxon>
        <taxon>Pseudomonadota</taxon>
        <taxon>Alphaproteobacteria</taxon>
        <taxon>Rhodospirillales</taxon>
        <taxon>Dongiaceae</taxon>
        <taxon>Dongia</taxon>
    </lineage>
</organism>
<sequence>MSNPSQTGHLFCFGLGYTATNLARQLIAAGWRVSGTCRDEARQGELRELGIEAHLFDRDRALADIDGLLTGVTHLLSSVPPDDRGDPVLDLHGDDLRGQQHLQWIGYLSTTGVYGDRKGGWVDESSELTPSGMRGAKRLAAERQWLQLSPPAHLFRLAGIYGPGSSAIETVQAGRAKRIHKPGQVFSRIHVDDIVQVLMASMTHPSPGSAYNVCDDDPASPADVIAYACELLGRQPPPVIPFAEAELSPMARSFYDDNKRVSNDRIKRELGITLLYPSYRQGLEAIHNGIADQQRKRMNGKNRADKS</sequence>
<dbReference type="GO" id="GO:0033711">
    <property type="term" value="F:4-phosphoerythronate dehydrogenase activity"/>
    <property type="evidence" value="ECO:0007669"/>
    <property type="project" value="UniProtKB-EC"/>
</dbReference>
<accession>A0ABU5E671</accession>
<dbReference type="Proteomes" id="UP001279642">
    <property type="component" value="Unassembled WGS sequence"/>
</dbReference>
<dbReference type="EC" id="1.1.1.290" evidence="2"/>
<dbReference type="RefSeq" id="WP_320506835.1">
    <property type="nucleotide sequence ID" value="NZ_JAXCLW010000001.1"/>
</dbReference>
<dbReference type="PANTHER" id="PTHR43574">
    <property type="entry name" value="EPIMERASE-RELATED"/>
    <property type="match status" value="1"/>
</dbReference>
<comment type="caution">
    <text evidence="2">The sequence shown here is derived from an EMBL/GenBank/DDBJ whole genome shotgun (WGS) entry which is preliminary data.</text>
</comment>
<keyword evidence="3" id="KW-1185">Reference proteome</keyword>
<name>A0ABU5E671_9PROT</name>
<proteinExistence type="predicted"/>
<keyword evidence="1" id="KW-0520">NAD</keyword>
<dbReference type="SUPFAM" id="SSF51735">
    <property type="entry name" value="NAD(P)-binding Rossmann-fold domains"/>
    <property type="match status" value="1"/>
</dbReference>
<evidence type="ECO:0000313" key="3">
    <source>
        <dbReference type="Proteomes" id="UP001279642"/>
    </source>
</evidence>
<protein>
    <submittedName>
        <fullName evidence="2">SDR family oxidoreductase</fullName>
        <ecNumber evidence="2">1.1.1.290</ecNumber>
    </submittedName>
</protein>
<dbReference type="Gene3D" id="3.40.50.720">
    <property type="entry name" value="NAD(P)-binding Rossmann-like Domain"/>
    <property type="match status" value="1"/>
</dbReference>
<dbReference type="InterPro" id="IPR036291">
    <property type="entry name" value="NAD(P)-bd_dom_sf"/>
</dbReference>